<dbReference type="EMBL" id="JBEHZE010000001">
    <property type="protein sequence ID" value="MEX6633533.1"/>
    <property type="molecule type" value="Genomic_DNA"/>
</dbReference>
<evidence type="ECO:0000256" key="6">
    <source>
        <dbReference type="ARBA" id="ARBA00022960"/>
    </source>
</evidence>
<dbReference type="RefSeq" id="WP_369313504.1">
    <property type="nucleotide sequence ID" value="NZ_JBEHZE010000001.1"/>
</dbReference>
<evidence type="ECO:0000256" key="10">
    <source>
        <dbReference type="HAMAP-Rule" id="MF_02019"/>
    </source>
</evidence>
<evidence type="ECO:0000313" key="15">
    <source>
        <dbReference type="Proteomes" id="UP001560685"/>
    </source>
</evidence>
<keyword evidence="7 10" id="KW-0573">Peptidoglycan synthesis</keyword>
<feature type="domain" description="Mur ligase central" evidence="13">
    <location>
        <begin position="129"/>
        <end position="319"/>
    </location>
</feature>
<dbReference type="HAMAP" id="MF_02019">
    <property type="entry name" value="MurF"/>
    <property type="match status" value="1"/>
</dbReference>
<keyword evidence="5 10" id="KW-0067">ATP-binding</keyword>
<evidence type="ECO:0000256" key="11">
    <source>
        <dbReference type="RuleBase" id="RU004136"/>
    </source>
</evidence>
<dbReference type="EC" id="6.3.2.10" evidence="10 11"/>
<dbReference type="InterPro" id="IPR051046">
    <property type="entry name" value="MurCDEF_CellWall_CoF430Synth"/>
</dbReference>
<feature type="domain" description="Mur ligase C-terminal" evidence="12">
    <location>
        <begin position="353"/>
        <end position="468"/>
    </location>
</feature>
<dbReference type="Pfam" id="PF08245">
    <property type="entry name" value="Mur_ligase_M"/>
    <property type="match status" value="1"/>
</dbReference>
<evidence type="ECO:0000256" key="7">
    <source>
        <dbReference type="ARBA" id="ARBA00022984"/>
    </source>
</evidence>
<keyword evidence="15" id="KW-1185">Reference proteome</keyword>
<protein>
    <recommendedName>
        <fullName evidence="10 11">UDP-N-acetylmuramoyl-tripeptide--D-alanyl-D-alanine ligase</fullName>
        <ecNumber evidence="10 11">6.3.2.10</ecNumber>
    </recommendedName>
    <alternativeName>
        <fullName evidence="10">D-alanyl-D-alanine-adding enzyme</fullName>
    </alternativeName>
</protein>
<comment type="similarity">
    <text evidence="10">Belongs to the MurCDEF family. MurF subfamily.</text>
</comment>
<sequence>MTKEQASVDRIHTELWNAFEAAAATGGALCARGGDPSRWIAEEWSAAGISIDTRTLKPGDIFVALRDARDGHEFLKNAFDAGASAALVARAPDDAPDGAPLLVVGDTLDGLRDLAAAARLRNFGKRIAVTGSAGKTSTKEILRAILSPAGSVHAADKSFNNHWGVPLTLARLPMHAEHGVFEIGMNHPGEITPLTELVRPHAAIVTTVAAAHLEFFKSIEEIAESKAEIFSGLAPGGIAVLPFDNEFYSLLKTRAEQAGAASFVTFGEGKGADFQLLDYQTEGDGARIDVQIKGKRQAFSVGIPGRHQALNMLAALAAADAVGAPLDKAIAALAVTVPAEGRGARSVVDVSGGKATLIDESYNANPASMVAAIGLLGASEPNHGGQRIAILGEMLELGPEGPKLHKNLAKALVAAKVDRVYAAGKLMRHLWDELPSSMRGLYADDAVGMVGPVLDAVSSGDIIMVKGSNASRVSAVARALKERGHKQNEDKESQA</sequence>
<name>A0ABV3Z4W3_9PROT</name>
<evidence type="ECO:0000256" key="4">
    <source>
        <dbReference type="ARBA" id="ARBA00022741"/>
    </source>
</evidence>
<dbReference type="Gene3D" id="3.90.190.20">
    <property type="entry name" value="Mur ligase, C-terminal domain"/>
    <property type="match status" value="1"/>
</dbReference>
<evidence type="ECO:0000256" key="1">
    <source>
        <dbReference type="ARBA" id="ARBA00022490"/>
    </source>
</evidence>
<dbReference type="InterPro" id="IPR036615">
    <property type="entry name" value="Mur_ligase_C_dom_sf"/>
</dbReference>
<dbReference type="Proteomes" id="UP001560685">
    <property type="component" value="Unassembled WGS sequence"/>
</dbReference>
<proteinExistence type="inferred from homology"/>
<evidence type="ECO:0000259" key="12">
    <source>
        <dbReference type="Pfam" id="PF02875"/>
    </source>
</evidence>
<evidence type="ECO:0000256" key="8">
    <source>
        <dbReference type="ARBA" id="ARBA00023306"/>
    </source>
</evidence>
<keyword evidence="6 10" id="KW-0133">Cell shape</keyword>
<dbReference type="Gene3D" id="3.40.1190.10">
    <property type="entry name" value="Mur-like, catalytic domain"/>
    <property type="match status" value="1"/>
</dbReference>
<feature type="binding site" evidence="10">
    <location>
        <begin position="131"/>
        <end position="137"/>
    </location>
    <ligand>
        <name>ATP</name>
        <dbReference type="ChEBI" id="CHEBI:30616"/>
    </ligand>
</feature>
<comment type="pathway">
    <text evidence="10 11">Cell wall biogenesis; peptidoglycan biosynthesis.</text>
</comment>
<keyword evidence="1 10" id="KW-0963">Cytoplasm</keyword>
<dbReference type="InterPro" id="IPR036565">
    <property type="entry name" value="Mur-like_cat_sf"/>
</dbReference>
<dbReference type="Pfam" id="PF02875">
    <property type="entry name" value="Mur_ligase_C"/>
    <property type="match status" value="1"/>
</dbReference>
<dbReference type="InterPro" id="IPR005863">
    <property type="entry name" value="UDP-N-AcMur_synth"/>
</dbReference>
<dbReference type="SUPFAM" id="SSF63418">
    <property type="entry name" value="MurE/MurF N-terminal domain"/>
    <property type="match status" value="1"/>
</dbReference>
<dbReference type="PANTHER" id="PTHR43024">
    <property type="entry name" value="UDP-N-ACETYLMURAMOYL-TRIPEPTIDE--D-ALANYL-D-ALANINE LIGASE"/>
    <property type="match status" value="1"/>
</dbReference>
<reference evidence="14 15" key="1">
    <citation type="submission" date="2024-05" db="EMBL/GenBank/DDBJ databases">
        <title>Three bacterial strains, DH-69, EH-24, and ECK-19 isolated from coastal sediments.</title>
        <authorList>
            <person name="Ye Y.-Q."/>
            <person name="Du Z.-J."/>
        </authorList>
    </citation>
    <scope>NUCLEOTIDE SEQUENCE [LARGE SCALE GENOMIC DNA]</scope>
    <source>
        <strain evidence="14 15">ECK-19</strain>
    </source>
</reference>
<keyword evidence="3 10" id="KW-0132">Cell division</keyword>
<gene>
    <name evidence="10" type="primary">murF</name>
    <name evidence="14" type="ORF">ABFZ84_08220</name>
</gene>
<keyword evidence="8 10" id="KW-0131">Cell cycle</keyword>
<dbReference type="NCBIfam" id="TIGR01143">
    <property type="entry name" value="murF"/>
    <property type="match status" value="1"/>
</dbReference>
<comment type="subcellular location">
    <subcellularLocation>
        <location evidence="10 11">Cytoplasm</location>
    </subcellularLocation>
</comment>
<evidence type="ECO:0000256" key="9">
    <source>
        <dbReference type="ARBA" id="ARBA00023316"/>
    </source>
</evidence>
<comment type="function">
    <text evidence="10 11">Involved in cell wall formation. Catalyzes the final step in the synthesis of UDP-N-acetylmuramoyl-pentapeptide, the precursor of murein.</text>
</comment>
<dbReference type="GO" id="GO:0016874">
    <property type="term" value="F:ligase activity"/>
    <property type="evidence" value="ECO:0007669"/>
    <property type="project" value="UniProtKB-KW"/>
</dbReference>
<dbReference type="InterPro" id="IPR004101">
    <property type="entry name" value="Mur_ligase_C"/>
</dbReference>
<dbReference type="Gene3D" id="3.40.1390.10">
    <property type="entry name" value="MurE/MurF, N-terminal domain"/>
    <property type="match status" value="1"/>
</dbReference>
<organism evidence="14 15">
    <name type="scientific">Hyphococcus lacteus</name>
    <dbReference type="NCBI Taxonomy" id="3143536"/>
    <lineage>
        <taxon>Bacteria</taxon>
        <taxon>Pseudomonadati</taxon>
        <taxon>Pseudomonadota</taxon>
        <taxon>Alphaproteobacteria</taxon>
        <taxon>Parvularculales</taxon>
        <taxon>Parvularculaceae</taxon>
        <taxon>Hyphococcus</taxon>
    </lineage>
</organism>
<evidence type="ECO:0000256" key="5">
    <source>
        <dbReference type="ARBA" id="ARBA00022840"/>
    </source>
</evidence>
<keyword evidence="2 10" id="KW-0436">Ligase</keyword>
<dbReference type="SUPFAM" id="SSF53623">
    <property type="entry name" value="MurD-like peptide ligases, catalytic domain"/>
    <property type="match status" value="1"/>
</dbReference>
<evidence type="ECO:0000313" key="14">
    <source>
        <dbReference type="EMBL" id="MEX6633533.1"/>
    </source>
</evidence>
<evidence type="ECO:0000256" key="3">
    <source>
        <dbReference type="ARBA" id="ARBA00022618"/>
    </source>
</evidence>
<dbReference type="PANTHER" id="PTHR43024:SF1">
    <property type="entry name" value="UDP-N-ACETYLMURAMOYL-TRIPEPTIDE--D-ALANYL-D-ALANINE LIGASE"/>
    <property type="match status" value="1"/>
</dbReference>
<dbReference type="NCBIfam" id="NF010693">
    <property type="entry name" value="PRK14093.1"/>
    <property type="match status" value="1"/>
</dbReference>
<keyword evidence="9 10" id="KW-0961">Cell wall biogenesis/degradation</keyword>
<comment type="catalytic activity">
    <reaction evidence="10 11">
        <text>D-alanyl-D-alanine + UDP-N-acetyl-alpha-D-muramoyl-L-alanyl-gamma-D-glutamyl-meso-2,6-diaminopimelate + ATP = UDP-N-acetyl-alpha-D-muramoyl-L-alanyl-gamma-D-glutamyl-meso-2,6-diaminopimeloyl-D-alanyl-D-alanine + ADP + phosphate + H(+)</text>
        <dbReference type="Rhea" id="RHEA:28374"/>
        <dbReference type="ChEBI" id="CHEBI:15378"/>
        <dbReference type="ChEBI" id="CHEBI:30616"/>
        <dbReference type="ChEBI" id="CHEBI:43474"/>
        <dbReference type="ChEBI" id="CHEBI:57822"/>
        <dbReference type="ChEBI" id="CHEBI:61386"/>
        <dbReference type="ChEBI" id="CHEBI:83905"/>
        <dbReference type="ChEBI" id="CHEBI:456216"/>
        <dbReference type="EC" id="6.3.2.10"/>
    </reaction>
</comment>
<comment type="caution">
    <text evidence="14">The sequence shown here is derived from an EMBL/GenBank/DDBJ whole genome shotgun (WGS) entry which is preliminary data.</text>
</comment>
<keyword evidence="4 10" id="KW-0547">Nucleotide-binding</keyword>
<dbReference type="InterPro" id="IPR013221">
    <property type="entry name" value="Mur_ligase_cen"/>
</dbReference>
<accession>A0ABV3Z4W3</accession>
<evidence type="ECO:0000259" key="13">
    <source>
        <dbReference type="Pfam" id="PF08245"/>
    </source>
</evidence>
<evidence type="ECO:0000256" key="2">
    <source>
        <dbReference type="ARBA" id="ARBA00022598"/>
    </source>
</evidence>
<dbReference type="SUPFAM" id="SSF53244">
    <property type="entry name" value="MurD-like peptide ligases, peptide-binding domain"/>
    <property type="match status" value="1"/>
</dbReference>
<dbReference type="InterPro" id="IPR035911">
    <property type="entry name" value="MurE/MurF_N"/>
</dbReference>